<feature type="domain" description="ABC transporter" evidence="9">
    <location>
        <begin position="8"/>
        <end position="255"/>
    </location>
</feature>
<dbReference type="PROSITE" id="PS50893">
    <property type="entry name" value="ABC_TRANSPORTER_2"/>
    <property type="match status" value="2"/>
</dbReference>
<feature type="binding site" evidence="7">
    <location>
        <begin position="41"/>
        <end position="48"/>
    </location>
    <ligand>
        <name>ATP</name>
        <dbReference type="ChEBI" id="CHEBI:30616"/>
        <label>1</label>
    </ligand>
</feature>
<dbReference type="SMART" id="SM00382">
    <property type="entry name" value="AAA"/>
    <property type="match status" value="2"/>
</dbReference>
<feature type="binding site" evidence="7">
    <location>
        <begin position="352"/>
        <end position="359"/>
    </location>
    <ligand>
        <name>ATP</name>
        <dbReference type="ChEBI" id="CHEBI:30616"/>
        <label>2</label>
    </ligand>
</feature>
<evidence type="ECO:0000256" key="5">
    <source>
        <dbReference type="ARBA" id="ARBA00022840"/>
    </source>
</evidence>
<evidence type="ECO:0000256" key="7">
    <source>
        <dbReference type="HAMAP-Rule" id="MF_00847"/>
    </source>
</evidence>
<sequence>MASYQYVYHMDGVSKTYPGGKKCFENVRLSFLPGVKIGVVGVNGTGKSTLMRIMAGIDKDFTGEAWAAEGARVGYLPQEPHLDETLNVRENVMLAVADQKAVLDKYNELAMNYSEETADEMAKLQDEIDAADLWNLDASIDIAMEALRCPADDADVSKLSGGEKRRVALCKLLLEKPDMLLLDEPTNHLDAETIAWLQNHLIDYKGTILIVTHDRYFLDDITSWILELDRGRGIPYEGNYSAWLEQKAKRMSQEAREDKSKQKTLERELEWMRQGQKARQAKQKARINAYNELAEQSERDKVGRAQIIIPNGPRLGSKVIEVENLSKAFGDNLLIDDLSFSLPPGGIVGVIGPNGAGKSTLFRMLTGQETPDSGTLEFGDTVKLSYVDQSRDALDDKKTVWDEISGGSDIIKLGDAEVNSRAYCSSFNFKGGDQQKPLGLLSGGERNRVHMAKLLKDGGNVLLLDEPTNDLDVETLRALEDALTDFAGCAVVISHDRFFLDRICTHMLAFEGDSHVEWFEGNFEDYEEDKKRRLGPDALEPKRVKYKKFTR</sequence>
<comment type="caution">
    <text evidence="10">The sequence shown here is derived from an EMBL/GenBank/DDBJ whole genome shotgun (WGS) entry which is preliminary data.</text>
</comment>
<dbReference type="PANTHER" id="PTHR43858">
    <property type="entry name" value="ENERGY-DEPENDENT TRANSLATIONAL THROTTLE PROTEIN ETTA"/>
    <property type="match status" value="1"/>
</dbReference>
<reference evidence="11" key="1">
    <citation type="journal article" date="2019" name="Int. J. Syst. Evol. Microbiol.">
        <title>The Global Catalogue of Microorganisms (GCM) 10K type strain sequencing project: providing services to taxonomists for standard genome sequencing and annotation.</title>
        <authorList>
            <consortium name="The Broad Institute Genomics Platform"/>
            <consortium name="The Broad Institute Genome Sequencing Center for Infectious Disease"/>
            <person name="Wu L."/>
            <person name="Ma J."/>
        </authorList>
    </citation>
    <scope>NUCLEOTIDE SEQUENCE [LARGE SCALE GENOMIC DNA]</scope>
    <source>
        <strain evidence="11">KCTC 32465</strain>
    </source>
</reference>
<comment type="subunit">
    <text evidence="7">Monomer. Probably contacts ribosomal proteins L1, L5, L33 and S7, the 16S and 23S rRNA and the P-site containing tRNA(fMet).</text>
</comment>
<feature type="region of interest" description="PtIM" evidence="7">
    <location>
        <begin position="238"/>
        <end position="318"/>
    </location>
</feature>
<keyword evidence="2 7" id="KW-0820">tRNA-binding</keyword>
<comment type="catalytic activity">
    <reaction evidence="7">
        <text>ATP + H2O = ADP + phosphate + H(+)</text>
        <dbReference type="Rhea" id="RHEA:13065"/>
        <dbReference type="ChEBI" id="CHEBI:15377"/>
        <dbReference type="ChEBI" id="CHEBI:15378"/>
        <dbReference type="ChEBI" id="CHEBI:30616"/>
        <dbReference type="ChEBI" id="CHEBI:43474"/>
        <dbReference type="ChEBI" id="CHEBI:456216"/>
    </reaction>
</comment>
<protein>
    <recommendedName>
        <fullName evidence="7">Energy-dependent translational throttle protein EttA</fullName>
        <ecNumber evidence="7">3.6.1.-</ecNumber>
    </recommendedName>
    <alternativeName>
        <fullName evidence="7">Translational regulatory factor EttA</fullName>
    </alternativeName>
</protein>
<keyword evidence="7" id="KW-0694">RNA-binding</keyword>
<keyword evidence="4 7" id="KW-0547">Nucleotide-binding</keyword>
<dbReference type="InterPro" id="IPR017871">
    <property type="entry name" value="ABC_transporter-like_CS"/>
</dbReference>
<evidence type="ECO:0000256" key="6">
    <source>
        <dbReference type="ARBA" id="ARBA00022845"/>
    </source>
</evidence>
<keyword evidence="7" id="KW-0648">Protein biosynthesis</keyword>
<comment type="function">
    <text evidence="7">A translation factor that gates the progression of the 70S ribosomal initiation complex (IC, containing tRNA(fMet) in the P-site) into the translation elongation cycle by using a mechanism sensitive to the ATP/ADP ratio. Binds to the 70S ribosome E-site where it modulates the state of the translating ribosome during subunit translocation. ATP hydrolysis probably frees it from the ribosome, which can enter the elongation phase.</text>
</comment>
<dbReference type="InterPro" id="IPR027417">
    <property type="entry name" value="P-loop_NTPase"/>
</dbReference>
<comment type="domain">
    <text evidence="7">The P-site tRNA interaction motif (PtIM domain) probably interacts with the P-site tRNA(fMet) as well as the 23S rRNA.</text>
</comment>
<evidence type="ECO:0000256" key="8">
    <source>
        <dbReference type="SAM" id="Coils"/>
    </source>
</evidence>
<dbReference type="InterPro" id="IPR032781">
    <property type="entry name" value="ABC_tran_Xtn"/>
</dbReference>
<dbReference type="InterPro" id="IPR003439">
    <property type="entry name" value="ABC_transporter-like_ATP-bd"/>
</dbReference>
<comment type="similarity">
    <text evidence="1 7">Belongs to the ABC transporter superfamily. ABCF family. Translational throttle EttA subfamily.</text>
</comment>
<feature type="coiled-coil region" evidence="8">
    <location>
        <begin position="248"/>
        <end position="300"/>
    </location>
</feature>
<comment type="domain">
    <text evidence="7">The arm domain is inserted in the first ABC transporter domain. Probably contacts ribosomal protein L1.</text>
</comment>
<dbReference type="EMBL" id="BMZF01000003">
    <property type="protein sequence ID" value="GHA50899.1"/>
    <property type="molecule type" value="Genomic_DNA"/>
</dbReference>
<dbReference type="CDD" id="cd03221">
    <property type="entry name" value="ABCF_EF-3"/>
    <property type="match status" value="2"/>
</dbReference>
<dbReference type="Proteomes" id="UP000634455">
    <property type="component" value="Unassembled WGS sequence"/>
</dbReference>
<keyword evidence="7" id="KW-0677">Repeat</keyword>
<evidence type="ECO:0000256" key="4">
    <source>
        <dbReference type="ARBA" id="ARBA00022741"/>
    </source>
</evidence>
<keyword evidence="7" id="KW-0378">Hydrolase</keyword>
<evidence type="ECO:0000313" key="11">
    <source>
        <dbReference type="Proteomes" id="UP000634455"/>
    </source>
</evidence>
<dbReference type="Gene3D" id="3.40.50.300">
    <property type="entry name" value="P-loop containing nucleotide triphosphate hydrolases"/>
    <property type="match status" value="2"/>
</dbReference>
<keyword evidence="11" id="KW-1185">Reference proteome</keyword>
<keyword evidence="7" id="KW-0963">Cytoplasm</keyword>
<evidence type="ECO:0000313" key="10">
    <source>
        <dbReference type="EMBL" id="GHA50899.1"/>
    </source>
</evidence>
<dbReference type="PANTHER" id="PTHR43858:SF1">
    <property type="entry name" value="ABC TRANSPORTER-RELATED PROTEIN"/>
    <property type="match status" value="1"/>
</dbReference>
<feature type="domain" description="ABC transporter" evidence="9">
    <location>
        <begin position="320"/>
        <end position="546"/>
    </location>
</feature>
<comment type="subcellular location">
    <subcellularLocation>
        <location evidence="7">Cytoplasm</location>
    </subcellularLocation>
    <text evidence="7">Associates with ribosomes and polysomes.</text>
</comment>
<dbReference type="Pfam" id="PF00005">
    <property type="entry name" value="ABC_tran"/>
    <property type="match status" value="2"/>
</dbReference>
<dbReference type="EC" id="3.6.1.-" evidence="7"/>
<dbReference type="HAMAP" id="MF_00847">
    <property type="entry name" value="EttA"/>
    <property type="match status" value="1"/>
</dbReference>
<dbReference type="PROSITE" id="PS00211">
    <property type="entry name" value="ABC_TRANSPORTER_1"/>
    <property type="match status" value="1"/>
</dbReference>
<accession>A0ABQ3D558</accession>
<dbReference type="SUPFAM" id="SSF52540">
    <property type="entry name" value="P-loop containing nucleoside triphosphate hydrolases"/>
    <property type="match status" value="2"/>
</dbReference>
<dbReference type="InterPro" id="IPR022374">
    <property type="entry name" value="EttA"/>
</dbReference>
<dbReference type="NCBIfam" id="TIGR03719">
    <property type="entry name" value="ABC_ABC_ChvD"/>
    <property type="match status" value="1"/>
</dbReference>
<dbReference type="NCBIfam" id="NF008775">
    <property type="entry name" value="PRK11819.1"/>
    <property type="match status" value="1"/>
</dbReference>
<dbReference type="RefSeq" id="WP_189639983.1">
    <property type="nucleotide sequence ID" value="NZ_BMZF01000003.1"/>
</dbReference>
<evidence type="ECO:0000256" key="1">
    <source>
        <dbReference type="ARBA" id="ARBA00005868"/>
    </source>
</evidence>
<keyword evidence="3 7" id="KW-0699">rRNA-binding</keyword>
<evidence type="ECO:0000256" key="2">
    <source>
        <dbReference type="ARBA" id="ARBA00022555"/>
    </source>
</evidence>
<keyword evidence="6 7" id="KW-0810">Translation regulation</keyword>
<proteinExistence type="inferred from homology"/>
<keyword evidence="8" id="KW-0175">Coiled coil</keyword>
<comment type="caution">
    <text evidence="7">Lacks conserved residue(s) required for the propagation of feature annotation.</text>
</comment>
<evidence type="ECO:0000256" key="3">
    <source>
        <dbReference type="ARBA" id="ARBA00022730"/>
    </source>
</evidence>
<gene>
    <name evidence="7" type="primary">ettA</name>
    <name evidence="10" type="ORF">GCM10008927_15200</name>
</gene>
<organism evidence="10 11">
    <name type="scientific">Paramylibacter ulvae</name>
    <dbReference type="NCBI Taxonomy" id="1651968"/>
    <lineage>
        <taxon>Bacteria</taxon>
        <taxon>Pseudomonadati</taxon>
        <taxon>Pseudomonadota</taxon>
        <taxon>Alphaproteobacteria</taxon>
        <taxon>Rhodobacterales</taxon>
        <taxon>Paracoccaceae</taxon>
        <taxon>Paramylibacter</taxon>
    </lineage>
</organism>
<keyword evidence="5 7" id="KW-0067">ATP-binding</keyword>
<dbReference type="InterPro" id="IPR003593">
    <property type="entry name" value="AAA+_ATPase"/>
</dbReference>
<dbReference type="Pfam" id="PF12848">
    <property type="entry name" value="ABC_tran_Xtn"/>
    <property type="match status" value="1"/>
</dbReference>
<evidence type="ECO:0000259" key="9">
    <source>
        <dbReference type="PROSITE" id="PS50893"/>
    </source>
</evidence>
<name>A0ABQ3D558_9RHOB</name>